<keyword evidence="6" id="KW-1185">Reference proteome</keyword>
<name>A0AAV9DTD6_ACOCL</name>
<gene>
    <name evidence="5" type="ORF">QJS10_CPB11g00346</name>
</gene>
<dbReference type="GO" id="GO:0016020">
    <property type="term" value="C:membrane"/>
    <property type="evidence" value="ECO:0007669"/>
    <property type="project" value="InterPro"/>
</dbReference>
<keyword evidence="3 4" id="KW-0472">Membrane</keyword>
<dbReference type="InterPro" id="IPR030184">
    <property type="entry name" value="WAT1-related"/>
</dbReference>
<comment type="caution">
    <text evidence="5">The sequence shown here is derived from an EMBL/GenBank/DDBJ whole genome shotgun (WGS) entry which is preliminary data.</text>
</comment>
<feature type="transmembrane region" description="Helical" evidence="4">
    <location>
        <begin position="21"/>
        <end position="40"/>
    </location>
</feature>
<organism evidence="5 6">
    <name type="scientific">Acorus calamus</name>
    <name type="common">Sweet flag</name>
    <dbReference type="NCBI Taxonomy" id="4465"/>
    <lineage>
        <taxon>Eukaryota</taxon>
        <taxon>Viridiplantae</taxon>
        <taxon>Streptophyta</taxon>
        <taxon>Embryophyta</taxon>
        <taxon>Tracheophyta</taxon>
        <taxon>Spermatophyta</taxon>
        <taxon>Magnoliopsida</taxon>
        <taxon>Liliopsida</taxon>
        <taxon>Acoraceae</taxon>
        <taxon>Acorus</taxon>
    </lineage>
</organism>
<evidence type="ECO:0000313" key="6">
    <source>
        <dbReference type="Proteomes" id="UP001180020"/>
    </source>
</evidence>
<dbReference type="EMBL" id="JAUJYO010000011">
    <property type="protein sequence ID" value="KAK1304214.1"/>
    <property type="molecule type" value="Genomic_DNA"/>
</dbReference>
<sequence>MGGEEEGTVSGAPRPSMVEEVGIVFGLVVVQLVFASYGVAMGRLLMMGLDPIALVVYGCLATVVFLSPLAIAFERVTSFQLLTLVGIKKTSPAIASAMPNLAPGFIFIIAGCLGFTNSPSKDVLHKCLIQSLQENVGENKHEVQIRHNQDNGNLAMSDRSNCNGPLARPFPATAALLLVSWQSSPLKHFTS</sequence>
<evidence type="ECO:0000256" key="4">
    <source>
        <dbReference type="SAM" id="Phobius"/>
    </source>
</evidence>
<dbReference type="AlphaFoldDB" id="A0AAV9DTD6"/>
<evidence type="ECO:0000256" key="2">
    <source>
        <dbReference type="ARBA" id="ARBA00022989"/>
    </source>
</evidence>
<feature type="transmembrane region" description="Helical" evidence="4">
    <location>
        <begin position="52"/>
        <end position="73"/>
    </location>
</feature>
<feature type="transmembrane region" description="Helical" evidence="4">
    <location>
        <begin position="93"/>
        <end position="116"/>
    </location>
</feature>
<keyword evidence="1 4" id="KW-0812">Transmembrane</keyword>
<protein>
    <submittedName>
        <fullName evidence="5">WAT1-related protein</fullName>
    </submittedName>
</protein>
<dbReference type="GO" id="GO:0022857">
    <property type="term" value="F:transmembrane transporter activity"/>
    <property type="evidence" value="ECO:0007669"/>
    <property type="project" value="InterPro"/>
</dbReference>
<reference evidence="5" key="1">
    <citation type="journal article" date="2023" name="Nat. Commun.">
        <title>Diploid and tetraploid genomes of Acorus and the evolution of monocots.</title>
        <authorList>
            <person name="Ma L."/>
            <person name="Liu K.W."/>
            <person name="Li Z."/>
            <person name="Hsiao Y.Y."/>
            <person name="Qi Y."/>
            <person name="Fu T."/>
            <person name="Tang G.D."/>
            <person name="Zhang D."/>
            <person name="Sun W.H."/>
            <person name="Liu D.K."/>
            <person name="Li Y."/>
            <person name="Chen G.Z."/>
            <person name="Liu X.D."/>
            <person name="Liao X.Y."/>
            <person name="Jiang Y.T."/>
            <person name="Yu X."/>
            <person name="Hao Y."/>
            <person name="Huang J."/>
            <person name="Zhao X.W."/>
            <person name="Ke S."/>
            <person name="Chen Y.Y."/>
            <person name="Wu W.L."/>
            <person name="Hsu J.L."/>
            <person name="Lin Y.F."/>
            <person name="Huang M.D."/>
            <person name="Li C.Y."/>
            <person name="Huang L."/>
            <person name="Wang Z.W."/>
            <person name="Zhao X."/>
            <person name="Zhong W.Y."/>
            <person name="Peng D.H."/>
            <person name="Ahmad S."/>
            <person name="Lan S."/>
            <person name="Zhang J.S."/>
            <person name="Tsai W.C."/>
            <person name="Van de Peer Y."/>
            <person name="Liu Z.J."/>
        </authorList>
    </citation>
    <scope>NUCLEOTIDE SEQUENCE</scope>
    <source>
        <strain evidence="5">CP</strain>
    </source>
</reference>
<reference evidence="5" key="2">
    <citation type="submission" date="2023-06" db="EMBL/GenBank/DDBJ databases">
        <authorList>
            <person name="Ma L."/>
            <person name="Liu K.-W."/>
            <person name="Li Z."/>
            <person name="Hsiao Y.-Y."/>
            <person name="Qi Y."/>
            <person name="Fu T."/>
            <person name="Tang G."/>
            <person name="Zhang D."/>
            <person name="Sun W.-H."/>
            <person name="Liu D.-K."/>
            <person name="Li Y."/>
            <person name="Chen G.-Z."/>
            <person name="Liu X.-D."/>
            <person name="Liao X.-Y."/>
            <person name="Jiang Y.-T."/>
            <person name="Yu X."/>
            <person name="Hao Y."/>
            <person name="Huang J."/>
            <person name="Zhao X.-W."/>
            <person name="Ke S."/>
            <person name="Chen Y.-Y."/>
            <person name="Wu W.-L."/>
            <person name="Hsu J.-L."/>
            <person name="Lin Y.-F."/>
            <person name="Huang M.-D."/>
            <person name="Li C.-Y."/>
            <person name="Huang L."/>
            <person name="Wang Z.-W."/>
            <person name="Zhao X."/>
            <person name="Zhong W.-Y."/>
            <person name="Peng D.-H."/>
            <person name="Ahmad S."/>
            <person name="Lan S."/>
            <person name="Zhang J.-S."/>
            <person name="Tsai W.-C."/>
            <person name="Van De Peer Y."/>
            <person name="Liu Z.-J."/>
        </authorList>
    </citation>
    <scope>NUCLEOTIDE SEQUENCE</scope>
    <source>
        <strain evidence="5">CP</strain>
        <tissue evidence="5">Leaves</tissue>
    </source>
</reference>
<dbReference type="PANTHER" id="PTHR31218">
    <property type="entry name" value="WAT1-RELATED PROTEIN"/>
    <property type="match status" value="1"/>
</dbReference>
<keyword evidence="2 4" id="KW-1133">Transmembrane helix</keyword>
<dbReference type="Proteomes" id="UP001180020">
    <property type="component" value="Unassembled WGS sequence"/>
</dbReference>
<evidence type="ECO:0000256" key="1">
    <source>
        <dbReference type="ARBA" id="ARBA00022692"/>
    </source>
</evidence>
<accession>A0AAV9DTD6</accession>
<evidence type="ECO:0000313" key="5">
    <source>
        <dbReference type="EMBL" id="KAK1304214.1"/>
    </source>
</evidence>
<proteinExistence type="predicted"/>
<evidence type="ECO:0000256" key="3">
    <source>
        <dbReference type="ARBA" id="ARBA00023136"/>
    </source>
</evidence>